<organism evidence="2 3">
    <name type="scientific">Heligmosomoides polygyrus</name>
    <name type="common">Parasitic roundworm</name>
    <dbReference type="NCBI Taxonomy" id="6339"/>
    <lineage>
        <taxon>Eukaryota</taxon>
        <taxon>Metazoa</taxon>
        <taxon>Ecdysozoa</taxon>
        <taxon>Nematoda</taxon>
        <taxon>Chromadorea</taxon>
        <taxon>Rhabditida</taxon>
        <taxon>Rhabditina</taxon>
        <taxon>Rhabditomorpha</taxon>
        <taxon>Strongyloidea</taxon>
        <taxon>Heligmosomidae</taxon>
        <taxon>Heligmosomoides</taxon>
    </lineage>
</organism>
<evidence type="ECO:0000313" key="2">
    <source>
        <dbReference type="Proteomes" id="UP000050761"/>
    </source>
</evidence>
<accession>A0A3P8AT90</accession>
<protein>
    <submittedName>
        <fullName evidence="3">COesterase domain-containing protein</fullName>
    </submittedName>
</protein>
<keyword evidence="2" id="KW-1185">Reference proteome</keyword>
<accession>A0A183GCS6</accession>
<reference evidence="1 2" key="1">
    <citation type="submission" date="2018-11" db="EMBL/GenBank/DDBJ databases">
        <authorList>
            <consortium name="Pathogen Informatics"/>
        </authorList>
    </citation>
    <scope>NUCLEOTIDE SEQUENCE [LARGE SCALE GENOMIC DNA]</scope>
</reference>
<evidence type="ECO:0000313" key="3">
    <source>
        <dbReference type="WBParaSite" id="HPBE_0002000001-mRNA-1"/>
    </source>
</evidence>
<dbReference type="EMBL" id="UZAH01031789">
    <property type="protein sequence ID" value="VDP17822.1"/>
    <property type="molecule type" value="Genomic_DNA"/>
</dbReference>
<dbReference type="AlphaFoldDB" id="A0A183GCS6"/>
<dbReference type="Proteomes" id="UP000050761">
    <property type="component" value="Unassembled WGS sequence"/>
</dbReference>
<evidence type="ECO:0000313" key="1">
    <source>
        <dbReference type="EMBL" id="VDP17822.1"/>
    </source>
</evidence>
<reference evidence="3" key="2">
    <citation type="submission" date="2019-09" db="UniProtKB">
        <authorList>
            <consortium name="WormBaseParasite"/>
        </authorList>
    </citation>
    <scope>IDENTIFICATION</scope>
</reference>
<dbReference type="WBParaSite" id="HPBE_0002000001-mRNA-1">
    <property type="protein sequence ID" value="HPBE_0002000001-mRNA-1"/>
    <property type="gene ID" value="HPBE_0002000001"/>
</dbReference>
<gene>
    <name evidence="1" type="ORF">HPBE_LOCUS20001</name>
</gene>
<name>A0A183GCS6_HELPZ</name>
<sequence>MMPHMCCRLMILSPWAPEQKAGISCPTKVNGHPVFVIGPMFLGQDVNLMEQIDSLVPMIVISADFNPSAARKNL</sequence>
<proteinExistence type="predicted"/>